<feature type="domain" description="CDI immunity protein" evidence="1">
    <location>
        <begin position="4"/>
        <end position="101"/>
    </location>
</feature>
<organism evidence="2 3">
    <name type="scientific">Thermoactinomyces vulgaris</name>
    <dbReference type="NCBI Taxonomy" id="2026"/>
    <lineage>
        <taxon>Bacteria</taxon>
        <taxon>Bacillati</taxon>
        <taxon>Bacillota</taxon>
        <taxon>Bacilli</taxon>
        <taxon>Bacillales</taxon>
        <taxon>Thermoactinomycetaceae</taxon>
        <taxon>Thermoactinomyces</taxon>
    </lineage>
</organism>
<keyword evidence="3" id="KW-1185">Reference proteome</keyword>
<evidence type="ECO:0000313" key="2">
    <source>
        <dbReference type="EMBL" id="MBH8589787.1"/>
    </source>
</evidence>
<dbReference type="RefSeq" id="WP_156473350.1">
    <property type="nucleotide sequence ID" value="NZ_JACEIS010000016.1"/>
</dbReference>
<comment type="caution">
    <text evidence="2">The sequence shown here is derived from an EMBL/GenBank/DDBJ whole genome shotgun (WGS) entry which is preliminary data.</text>
</comment>
<dbReference type="Pfam" id="PF18624">
    <property type="entry name" value="CdiI_4"/>
    <property type="match status" value="1"/>
</dbReference>
<dbReference type="CDD" id="cd20688">
    <property type="entry name" value="CdiI_Ecoli_Nm-like"/>
    <property type="match status" value="1"/>
</dbReference>
<accession>A0ABS0QKU0</accession>
<sequence length="110" mass="13454">MYQHFFSLVGNFNFVDCLNNFKNKRGFGIEEVMILFRQSFDEWERFRCQENEVALVMYYPAAEEDTIGYMDFKEFYPYVYKRAQEYISSHPKRKEEVTRLLKEIKESWGI</sequence>
<gene>
    <name evidence="2" type="ORF">I8U22_13375</name>
</gene>
<dbReference type="EMBL" id="JAECVU010000013">
    <property type="protein sequence ID" value="MBH8589787.1"/>
    <property type="molecule type" value="Genomic_DNA"/>
</dbReference>
<reference evidence="2 3" key="1">
    <citation type="submission" date="2020-12" db="EMBL/GenBank/DDBJ databases">
        <title>WGS of Thermoactinomyces spp.</title>
        <authorList>
            <person name="Cheng K."/>
        </authorList>
    </citation>
    <scope>NUCLEOTIDE SEQUENCE [LARGE SCALE GENOMIC DNA]</scope>
    <source>
        <strain evidence="3">CICC 10650\ACCC 41061</strain>
    </source>
</reference>
<evidence type="ECO:0000259" key="1">
    <source>
        <dbReference type="Pfam" id="PF18624"/>
    </source>
</evidence>
<proteinExistence type="predicted"/>
<protein>
    <recommendedName>
        <fullName evidence="1">CDI immunity protein domain-containing protein</fullName>
    </recommendedName>
</protein>
<evidence type="ECO:0000313" key="3">
    <source>
        <dbReference type="Proteomes" id="UP000641910"/>
    </source>
</evidence>
<name>A0ABS0QKU0_THEVU</name>
<dbReference type="Proteomes" id="UP000641910">
    <property type="component" value="Unassembled WGS sequence"/>
</dbReference>
<dbReference type="InterPro" id="IPR041256">
    <property type="entry name" value="CdiI_4"/>
</dbReference>